<dbReference type="RefSeq" id="WP_108516092.1">
    <property type="nucleotide sequence ID" value="NZ_CP026951.1"/>
</dbReference>
<evidence type="ECO:0000313" key="2">
    <source>
        <dbReference type="Proteomes" id="UP000244978"/>
    </source>
</evidence>
<dbReference type="KEGG" id="salc:C2138_05275"/>
<dbReference type="Proteomes" id="UP000244978">
    <property type="component" value="Unassembled WGS sequence"/>
</dbReference>
<comment type="caution">
    <text evidence="1">The sequence shown here is derived from an EMBL/GenBank/DDBJ whole genome shotgun (WGS) entry which is preliminary data.</text>
</comment>
<evidence type="ECO:0000313" key="1">
    <source>
        <dbReference type="EMBL" id="PWB96478.1"/>
    </source>
</evidence>
<gene>
    <name evidence="1" type="ORF">DF220_00425</name>
</gene>
<name>A0A2U1SY09_9MICO</name>
<accession>A0A2U1SY09</accession>
<protein>
    <submittedName>
        <fullName evidence="1">Uncharacterized protein</fullName>
    </submittedName>
</protein>
<sequence>MTKQRSDGRPLPPYRWWQASSRSLFHLPLSRLGESPETWSIDVRRGGDSDGEMRARLYRDGVYRATSKLPAAFAVPGGSIEVAASMFGLKRCHYVMYDGTVRQLVPDPASAEGRRASLERNHPAASRAIGITSAIVLTVALVLGAPQILEQITQIPLIADTVGTFANPLRLPPSVNIVLLVATLAASTERAFRLRYNRILDGGIFDDGD</sequence>
<organism evidence="1 2">
    <name type="scientific">Homoserinimonas hongtaonis</name>
    <dbReference type="NCBI Taxonomy" id="2079791"/>
    <lineage>
        <taxon>Bacteria</taxon>
        <taxon>Bacillati</taxon>
        <taxon>Actinomycetota</taxon>
        <taxon>Actinomycetes</taxon>
        <taxon>Micrococcales</taxon>
        <taxon>Microbacteriaceae</taxon>
        <taxon>Homoserinimonas</taxon>
    </lineage>
</organism>
<dbReference type="OrthoDB" id="2716688at2"/>
<dbReference type="AlphaFoldDB" id="A0A2U1SY09"/>
<keyword evidence="2" id="KW-1185">Reference proteome</keyword>
<reference evidence="2" key="1">
    <citation type="submission" date="2018-04" db="EMBL/GenBank/DDBJ databases">
        <authorList>
            <person name="Liu S."/>
            <person name="Wang Z."/>
            <person name="Li J."/>
        </authorList>
    </citation>
    <scope>NUCLEOTIDE SEQUENCE [LARGE SCALE GENOMIC DNA]</scope>
    <source>
        <strain evidence="2">S1194</strain>
    </source>
</reference>
<dbReference type="EMBL" id="QEEX01000001">
    <property type="protein sequence ID" value="PWB96478.1"/>
    <property type="molecule type" value="Genomic_DNA"/>
</dbReference>
<proteinExistence type="predicted"/>